<dbReference type="EMBL" id="KB467831">
    <property type="protein sequence ID" value="PCH33100.1"/>
    <property type="molecule type" value="Genomic_DNA"/>
</dbReference>
<gene>
    <name evidence="1" type="ORF">WOLCODRAFT_134898</name>
</gene>
<organism evidence="1 2">
    <name type="scientific">Wolfiporia cocos (strain MD-104)</name>
    <name type="common">Brown rot fungus</name>
    <dbReference type="NCBI Taxonomy" id="742152"/>
    <lineage>
        <taxon>Eukaryota</taxon>
        <taxon>Fungi</taxon>
        <taxon>Dikarya</taxon>
        <taxon>Basidiomycota</taxon>
        <taxon>Agaricomycotina</taxon>
        <taxon>Agaricomycetes</taxon>
        <taxon>Polyporales</taxon>
        <taxon>Phaeolaceae</taxon>
        <taxon>Wolfiporia</taxon>
    </lineage>
</organism>
<sequence>MFSCGTYRFASYSCLGPSTMRWCGVSSRPVSDGSSTELHPTRSVQMTVGLLHDALSTEHSWSRDFRIRRFDSSVKRDYWLGVSHRKHLTLPHGTPATIAHINPARVMISGSTLRPDDEDGHAFVQSARN</sequence>
<accession>A0A2H3ISZ5</accession>
<protein>
    <submittedName>
        <fullName evidence="1">Uncharacterized protein</fullName>
    </submittedName>
</protein>
<evidence type="ECO:0000313" key="1">
    <source>
        <dbReference type="EMBL" id="PCH33100.1"/>
    </source>
</evidence>
<name>A0A2H3ISZ5_WOLCO</name>
<proteinExistence type="predicted"/>
<dbReference type="Proteomes" id="UP000218811">
    <property type="component" value="Unassembled WGS sequence"/>
</dbReference>
<dbReference type="AlphaFoldDB" id="A0A2H3ISZ5"/>
<reference evidence="1 2" key="1">
    <citation type="journal article" date="2012" name="Science">
        <title>The Paleozoic origin of enzymatic lignin decomposition reconstructed from 31 fungal genomes.</title>
        <authorList>
            <person name="Floudas D."/>
            <person name="Binder M."/>
            <person name="Riley R."/>
            <person name="Barry K."/>
            <person name="Blanchette R.A."/>
            <person name="Henrissat B."/>
            <person name="Martinez A.T."/>
            <person name="Otillar R."/>
            <person name="Spatafora J.W."/>
            <person name="Yadav J.S."/>
            <person name="Aerts A."/>
            <person name="Benoit I."/>
            <person name="Boyd A."/>
            <person name="Carlson A."/>
            <person name="Copeland A."/>
            <person name="Coutinho P.M."/>
            <person name="de Vries R.P."/>
            <person name="Ferreira P."/>
            <person name="Findley K."/>
            <person name="Foster B."/>
            <person name="Gaskell J."/>
            <person name="Glotzer D."/>
            <person name="Gorecki P."/>
            <person name="Heitman J."/>
            <person name="Hesse C."/>
            <person name="Hori C."/>
            <person name="Igarashi K."/>
            <person name="Jurgens J.A."/>
            <person name="Kallen N."/>
            <person name="Kersten P."/>
            <person name="Kohler A."/>
            <person name="Kuees U."/>
            <person name="Kumar T.K.A."/>
            <person name="Kuo A."/>
            <person name="LaButti K."/>
            <person name="Larrondo L.F."/>
            <person name="Lindquist E."/>
            <person name="Ling A."/>
            <person name="Lombard V."/>
            <person name="Lucas S."/>
            <person name="Lundell T."/>
            <person name="Martin R."/>
            <person name="McLaughlin D.J."/>
            <person name="Morgenstern I."/>
            <person name="Morin E."/>
            <person name="Murat C."/>
            <person name="Nagy L.G."/>
            <person name="Nolan M."/>
            <person name="Ohm R.A."/>
            <person name="Patyshakuliyeva A."/>
            <person name="Rokas A."/>
            <person name="Ruiz-Duenas F.J."/>
            <person name="Sabat G."/>
            <person name="Salamov A."/>
            <person name="Samejima M."/>
            <person name="Schmutz J."/>
            <person name="Slot J.C."/>
            <person name="St John F."/>
            <person name="Stenlid J."/>
            <person name="Sun H."/>
            <person name="Sun S."/>
            <person name="Syed K."/>
            <person name="Tsang A."/>
            <person name="Wiebenga A."/>
            <person name="Young D."/>
            <person name="Pisabarro A."/>
            <person name="Eastwood D.C."/>
            <person name="Martin F."/>
            <person name="Cullen D."/>
            <person name="Grigoriev I.V."/>
            <person name="Hibbett D.S."/>
        </authorList>
    </citation>
    <scope>NUCLEOTIDE SEQUENCE [LARGE SCALE GENOMIC DNA]</scope>
    <source>
        <strain evidence="1 2">MD-104</strain>
    </source>
</reference>
<keyword evidence="2" id="KW-1185">Reference proteome</keyword>
<evidence type="ECO:0000313" key="2">
    <source>
        <dbReference type="Proteomes" id="UP000218811"/>
    </source>
</evidence>